<dbReference type="Gene3D" id="3.90.180.10">
    <property type="entry name" value="Medium-chain alcohol dehydrogenases, catalytic domain"/>
    <property type="match status" value="1"/>
</dbReference>
<dbReference type="EMBL" id="JAASQI010000001">
    <property type="protein sequence ID" value="NIJ56365.1"/>
    <property type="molecule type" value="Genomic_DNA"/>
</dbReference>
<dbReference type="GO" id="GO:0003960">
    <property type="term" value="F:quinone reductase (NADPH) activity"/>
    <property type="evidence" value="ECO:0007669"/>
    <property type="project" value="UniProtKB-EC"/>
</dbReference>
<evidence type="ECO:0000313" key="3">
    <source>
        <dbReference type="Proteomes" id="UP001429580"/>
    </source>
</evidence>
<keyword evidence="2" id="KW-0560">Oxidoreductase</keyword>
<evidence type="ECO:0000259" key="1">
    <source>
        <dbReference type="SMART" id="SM00829"/>
    </source>
</evidence>
<dbReference type="Gene3D" id="3.40.50.720">
    <property type="entry name" value="NAD(P)-binding Rossmann-like Domain"/>
    <property type="match status" value="1"/>
</dbReference>
<dbReference type="SMART" id="SM00829">
    <property type="entry name" value="PKS_ER"/>
    <property type="match status" value="1"/>
</dbReference>
<dbReference type="InterPro" id="IPR013149">
    <property type="entry name" value="ADH-like_C"/>
</dbReference>
<dbReference type="CDD" id="cd08241">
    <property type="entry name" value="QOR1"/>
    <property type="match status" value="1"/>
</dbReference>
<dbReference type="SUPFAM" id="SSF51735">
    <property type="entry name" value="NAD(P)-binding Rossmann-fold domains"/>
    <property type="match status" value="1"/>
</dbReference>
<feature type="domain" description="Enoyl reductase (ER)" evidence="1">
    <location>
        <begin position="10"/>
        <end position="326"/>
    </location>
</feature>
<proteinExistence type="predicted"/>
<dbReference type="InterPro" id="IPR013154">
    <property type="entry name" value="ADH-like_N"/>
</dbReference>
<dbReference type="PANTHER" id="PTHR43677:SF4">
    <property type="entry name" value="QUINONE OXIDOREDUCTASE-LIKE PROTEIN 2"/>
    <property type="match status" value="1"/>
</dbReference>
<dbReference type="InterPro" id="IPR020843">
    <property type="entry name" value="ER"/>
</dbReference>
<evidence type="ECO:0000313" key="2">
    <source>
        <dbReference type="EMBL" id="NIJ56365.1"/>
    </source>
</evidence>
<dbReference type="Proteomes" id="UP001429580">
    <property type="component" value="Unassembled WGS sequence"/>
</dbReference>
<keyword evidence="3" id="KW-1185">Reference proteome</keyword>
<dbReference type="InterPro" id="IPR011032">
    <property type="entry name" value="GroES-like_sf"/>
</dbReference>
<dbReference type="Pfam" id="PF00107">
    <property type="entry name" value="ADH_zinc_N"/>
    <property type="match status" value="1"/>
</dbReference>
<dbReference type="EC" id="1.6.5.5" evidence="2"/>
<comment type="caution">
    <text evidence="2">The sequence shown here is derived from an EMBL/GenBank/DDBJ whole genome shotgun (WGS) entry which is preliminary data.</text>
</comment>
<reference evidence="2 3" key="1">
    <citation type="submission" date="2020-03" db="EMBL/GenBank/DDBJ databases">
        <title>Genomic Encyclopedia of Type Strains, Phase IV (KMG-IV): sequencing the most valuable type-strain genomes for metagenomic binning, comparative biology and taxonomic classification.</title>
        <authorList>
            <person name="Goeker M."/>
        </authorList>
    </citation>
    <scope>NUCLEOTIDE SEQUENCE [LARGE SCALE GENOMIC DNA]</scope>
    <source>
        <strain evidence="2 3">DSM 103870</strain>
    </source>
</reference>
<dbReference type="PANTHER" id="PTHR43677">
    <property type="entry name" value="SHORT-CHAIN DEHYDROGENASE/REDUCTASE"/>
    <property type="match status" value="1"/>
</dbReference>
<dbReference type="RefSeq" id="WP_166947776.1">
    <property type="nucleotide sequence ID" value="NZ_JAASQI010000001.1"/>
</dbReference>
<dbReference type="SUPFAM" id="SSF50129">
    <property type="entry name" value="GroES-like"/>
    <property type="match status" value="1"/>
</dbReference>
<organism evidence="2 3">
    <name type="scientific">Pseudochelatococcus lubricantis</name>
    <dbReference type="NCBI Taxonomy" id="1538102"/>
    <lineage>
        <taxon>Bacteria</taxon>
        <taxon>Pseudomonadati</taxon>
        <taxon>Pseudomonadota</taxon>
        <taxon>Alphaproteobacteria</taxon>
        <taxon>Hyphomicrobiales</taxon>
        <taxon>Chelatococcaceae</taxon>
        <taxon>Pseudochelatococcus</taxon>
    </lineage>
</organism>
<name>A0ABX0UXP0_9HYPH</name>
<protein>
    <submittedName>
        <fullName evidence="2">NADPH2:quinone reductase</fullName>
        <ecNumber evidence="2">1.6.5.5</ecNumber>
    </submittedName>
</protein>
<accession>A0ABX0UXP0</accession>
<dbReference type="PROSITE" id="PS01162">
    <property type="entry name" value="QOR_ZETA_CRYSTAL"/>
    <property type="match status" value="1"/>
</dbReference>
<sequence>MRSYRVWEHGAPSSMQVDLLPDLVPAPREMIVDVKAVGINFPDTLVVSGKYQVLPPRPFTPGKDLAGVVRAVGAGVEGFSSGDRIMAQVEHGAFAEQASVPPSQAFLLPDGLSFEAAAAMGLVYQTAYFALVERGQYKRGETVLVGGAAGGVGLAAVQIAKGLGARVLAGVRSAAEEAVVREAGADAVIDLSVADLRDNLRAQVHAATDGHGADVVLDPLGADFFAAALRAAAWCGRLVVIGFAAGDIPTVKVNYLLVKNISVSGLQWSDYRDRTPELVLKVQQELFDLWRAGAVRPRIMRVFPFEELPEALELVAQGKVQGKAVVSIGGGAA</sequence>
<gene>
    <name evidence="2" type="ORF">FHS82_000178</name>
</gene>
<dbReference type="Pfam" id="PF08240">
    <property type="entry name" value="ADH_N"/>
    <property type="match status" value="1"/>
</dbReference>
<dbReference type="InterPro" id="IPR051397">
    <property type="entry name" value="Zn-ADH-like_protein"/>
</dbReference>
<dbReference type="InterPro" id="IPR036291">
    <property type="entry name" value="NAD(P)-bd_dom_sf"/>
</dbReference>
<dbReference type="InterPro" id="IPR002364">
    <property type="entry name" value="Quin_OxRdtase/zeta-crystal_CS"/>
</dbReference>